<proteinExistence type="predicted"/>
<sequence length="488" mass="53726">MTVSVTHGQTTTTTTHPHPTTAAMARPTSPGNSSGSETDQVSGTALRRLYFKSGRHARARGPAVPKVVVMGSSTTSNSEATINTSTESASTLMTNVTATDTETCDSLDLGDTSGLMEPLLSSLDEAPTTAINIPTPPLTNGCPQAEIDKESQKADEAAPEVGNRITSPAPDPPLLLNYEEDPSNQPKTAPVTSQSRFPFDRPPSPRSVRTLEKNQPLFTFEEGSERRESRHKDQNEDEKKCEKPVNGRVALKDKYILSKRMSAKKRFGQTDSTMFPFDREALDYERIQRECFALEEETKFPFDSDTGLGYDSPDSPMRESIKRSDIELKDRRMYEGPQDVFQQYTLLAQQESMMQYVESTPKPSRRSTKRVNKGNYTGKYDAFSPKNDHSGMSKFDQITTKFDQMAPKGDSSPSGGAHGTSTPLPDLRVDFFAEEPSSARGDDANLEECQKIMQRGDAINVTSNPLDAAVCTQPRATIVVQQVRVSIL</sequence>
<reference evidence="2" key="1">
    <citation type="submission" date="2022-08" db="UniProtKB">
        <authorList>
            <consortium name="EnsemblMetazoa"/>
        </authorList>
    </citation>
    <scope>IDENTIFICATION</scope>
    <source>
        <strain evidence="2">Israel</strain>
    </source>
</reference>
<feature type="compositionally biased region" description="Polar residues" evidence="1">
    <location>
        <begin position="29"/>
        <end position="42"/>
    </location>
</feature>
<feature type="compositionally biased region" description="Polar residues" evidence="1">
    <location>
        <begin position="411"/>
        <end position="423"/>
    </location>
</feature>
<dbReference type="VEuPathDB" id="VectorBase:PPAI000074"/>
<evidence type="ECO:0000256" key="1">
    <source>
        <dbReference type="SAM" id="MobiDB-lite"/>
    </source>
</evidence>
<feature type="region of interest" description="Disordered" evidence="1">
    <location>
        <begin position="404"/>
        <end position="424"/>
    </location>
</feature>
<evidence type="ECO:0000313" key="3">
    <source>
        <dbReference type="Proteomes" id="UP000092462"/>
    </source>
</evidence>
<dbReference type="EMBL" id="AJVK01001942">
    <property type="status" value="NOT_ANNOTATED_CDS"/>
    <property type="molecule type" value="Genomic_DNA"/>
</dbReference>
<dbReference type="EnsemblMetazoa" id="PPAI000074-RA">
    <property type="protein sequence ID" value="PPAI000074-PA"/>
    <property type="gene ID" value="PPAI000074"/>
</dbReference>
<accession>A0A1B0CYK0</accession>
<dbReference type="Proteomes" id="UP000092462">
    <property type="component" value="Unassembled WGS sequence"/>
</dbReference>
<feature type="compositionally biased region" description="Low complexity" evidence="1">
    <location>
        <begin position="1"/>
        <end position="28"/>
    </location>
</feature>
<feature type="compositionally biased region" description="Basic and acidic residues" evidence="1">
    <location>
        <begin position="146"/>
        <end position="156"/>
    </location>
</feature>
<feature type="region of interest" description="Disordered" evidence="1">
    <location>
        <begin position="1"/>
        <end position="42"/>
    </location>
</feature>
<feature type="compositionally biased region" description="Basic residues" evidence="1">
    <location>
        <begin position="363"/>
        <end position="372"/>
    </location>
</feature>
<dbReference type="InterPro" id="IPR021349">
    <property type="entry name" value="DUF2967"/>
</dbReference>
<feature type="compositionally biased region" description="Basic and acidic residues" evidence="1">
    <location>
        <begin position="223"/>
        <end position="245"/>
    </location>
</feature>
<feature type="compositionally biased region" description="Polar residues" evidence="1">
    <location>
        <begin position="183"/>
        <end position="192"/>
    </location>
</feature>
<dbReference type="Pfam" id="PF11179">
    <property type="entry name" value="DUF2967"/>
    <property type="match status" value="3"/>
</dbReference>
<organism evidence="2 3">
    <name type="scientific">Phlebotomus papatasi</name>
    <name type="common">Sandfly</name>
    <dbReference type="NCBI Taxonomy" id="29031"/>
    <lineage>
        <taxon>Eukaryota</taxon>
        <taxon>Metazoa</taxon>
        <taxon>Ecdysozoa</taxon>
        <taxon>Arthropoda</taxon>
        <taxon>Hexapoda</taxon>
        <taxon>Insecta</taxon>
        <taxon>Pterygota</taxon>
        <taxon>Neoptera</taxon>
        <taxon>Endopterygota</taxon>
        <taxon>Diptera</taxon>
        <taxon>Nematocera</taxon>
        <taxon>Psychodoidea</taxon>
        <taxon>Psychodidae</taxon>
        <taxon>Phlebotomus</taxon>
        <taxon>Phlebotomus</taxon>
    </lineage>
</organism>
<dbReference type="AlphaFoldDB" id="A0A1B0CYK0"/>
<feature type="region of interest" description="Disordered" evidence="1">
    <location>
        <begin position="128"/>
        <end position="245"/>
    </location>
</feature>
<dbReference type="EMBL" id="AJVK01001941">
    <property type="status" value="NOT_ANNOTATED_CDS"/>
    <property type="molecule type" value="Genomic_DNA"/>
</dbReference>
<evidence type="ECO:0000313" key="2">
    <source>
        <dbReference type="EnsemblMetazoa" id="PPAI000074-PA"/>
    </source>
</evidence>
<keyword evidence="3" id="KW-1185">Reference proteome</keyword>
<protein>
    <submittedName>
        <fullName evidence="2">Uncharacterized protein</fullName>
    </submittedName>
</protein>
<dbReference type="VEuPathDB" id="VectorBase:PPAPM1_003420"/>
<feature type="region of interest" description="Disordered" evidence="1">
    <location>
        <begin position="357"/>
        <end position="392"/>
    </location>
</feature>
<name>A0A1B0CYK0_PHLPP</name>